<feature type="transmembrane region" description="Helical" evidence="1">
    <location>
        <begin position="360"/>
        <end position="381"/>
    </location>
</feature>
<dbReference type="Gene3D" id="3.30.70.1440">
    <property type="entry name" value="Multidrug efflux transporter AcrB pore domain"/>
    <property type="match status" value="1"/>
</dbReference>
<feature type="transmembrane region" description="Helical" evidence="1">
    <location>
        <begin position="331"/>
        <end position="353"/>
    </location>
</feature>
<feature type="transmembrane region" description="Helical" evidence="1">
    <location>
        <begin position="527"/>
        <end position="547"/>
    </location>
</feature>
<accession>A0ABY7AJF8</accession>
<protein>
    <submittedName>
        <fullName evidence="2">Efflux RND transporter permease subunit</fullName>
    </submittedName>
</protein>
<organism evidence="2 3">
    <name type="scientific">Catenovulum adriaticum</name>
    <dbReference type="NCBI Taxonomy" id="2984846"/>
    <lineage>
        <taxon>Bacteria</taxon>
        <taxon>Pseudomonadati</taxon>
        <taxon>Pseudomonadota</taxon>
        <taxon>Gammaproteobacteria</taxon>
        <taxon>Alteromonadales</taxon>
        <taxon>Alteromonadaceae</taxon>
        <taxon>Catenovulum</taxon>
    </lineage>
</organism>
<keyword evidence="1" id="KW-0812">Transmembrane</keyword>
<dbReference type="InterPro" id="IPR027463">
    <property type="entry name" value="AcrB_DN_DC_subdom"/>
</dbReference>
<evidence type="ECO:0000313" key="3">
    <source>
        <dbReference type="Proteomes" id="UP001163726"/>
    </source>
</evidence>
<gene>
    <name evidence="2" type="ORF">OLW01_08610</name>
</gene>
<dbReference type="SUPFAM" id="SSF82714">
    <property type="entry name" value="Multidrug efflux transporter AcrB TolC docking domain, DN and DC subdomains"/>
    <property type="match status" value="2"/>
</dbReference>
<dbReference type="Gene3D" id="3.30.2090.10">
    <property type="entry name" value="Multidrug efflux transporter AcrB TolC docking domain, DN and DC subdomains"/>
    <property type="match status" value="2"/>
</dbReference>
<dbReference type="Gene3D" id="3.30.70.1320">
    <property type="entry name" value="Multidrug efflux transporter AcrB pore domain like"/>
    <property type="match status" value="1"/>
</dbReference>
<feature type="transmembrane region" description="Helical" evidence="1">
    <location>
        <begin position="12"/>
        <end position="32"/>
    </location>
</feature>
<reference evidence="2" key="1">
    <citation type="submission" date="2022-10" db="EMBL/GenBank/DDBJ databases">
        <title>Catenovulum adriacola sp. nov. isolated in the Harbour of Susak.</title>
        <authorList>
            <person name="Schoch T."/>
            <person name="Reich S.J."/>
            <person name="Stoeferle S."/>
            <person name="Flaiz M."/>
            <person name="Kazda M."/>
            <person name="Riedel C.U."/>
            <person name="Duerre P."/>
        </authorList>
    </citation>
    <scope>NUCLEOTIDE SEQUENCE</scope>
    <source>
        <strain evidence="2">TS8</strain>
    </source>
</reference>
<feature type="transmembrane region" description="Helical" evidence="1">
    <location>
        <begin position="462"/>
        <end position="489"/>
    </location>
</feature>
<feature type="transmembrane region" description="Helical" evidence="1">
    <location>
        <begin position="960"/>
        <end position="980"/>
    </location>
</feature>
<evidence type="ECO:0000256" key="1">
    <source>
        <dbReference type="SAM" id="Phobius"/>
    </source>
</evidence>
<keyword evidence="3" id="KW-1185">Reference proteome</keyword>
<dbReference type="Gene3D" id="1.20.1640.10">
    <property type="entry name" value="Multidrug efflux transporter AcrB transmembrane domain"/>
    <property type="match status" value="2"/>
</dbReference>
<dbReference type="PRINTS" id="PR00702">
    <property type="entry name" value="ACRIFLAVINRP"/>
</dbReference>
<dbReference type="Proteomes" id="UP001163726">
    <property type="component" value="Chromosome"/>
</dbReference>
<name>A0ABY7AJF8_9ALTE</name>
<sequence>MNIAAVSLRYKKPLFFILALSILYGVLSYFTLPAREDPEITIREAIVSTSYPGMASARVERLITKKLEESIRKIPEVERIRSTSSTGSSVIHVEIADRYFNLDNIWQDLRNKVSAAQSQLPSGTQPSIVNDEFGDVAIITLALTADGFSLAEMHEMAKHIRDTLYAVKGTKKIDLLGIQQEQIYLEISNTKLAQLGIAPAQLSAILQSQNIISPGGSIDTGLKSFAIEPSGNFNSVQEIGELLITLPQLQQPILLRDLAKIKRGYIDPPNKLAYYNGKPALIFAISMLNGYNVLDFSPKMKAKLNEIQQSLPVGYQLEIATYQADQVSQTVYGVSINVLQTLIIVLLVVMVFLGVRVGLIVGSIVPCVMLLSLAVMNFTGINLERMSLATLIIALGLLIDNGIVIAEDFKARLERGEDRVYALTHGPSSLAVPLLSSSISTILFFLPLMLAQHVAGEYTRSISLVILISLMTSWLLALSVTPVLCYFFVNKPAAKNERQTQSDAKKLYHKIQDRYQQILSWMLSHKAISLGFSVLLLIVSVASMPFLNKQFFPDSDRLQILVDLELAPDASSRATNQAMQAVFKWLSNPEQFSQIDSYAAYVGFGGPRFVLSLSPDDPSENKGFMVLNINKAEQIEPTIRQLRNGFREKFPYVSAHVNKMFLGPSDSAVISIQVKGPDENVIYQQAKKIEALLAKTDGTIDIRNNWEGRISKIKVLVNQQKARRAGISSNDVAATLQGYFSGAQISQYRENDNIIPIIYRAELNERHNLDRLRTVSIYSPASNHYIPLFQIADFEPYNEFSKIQKEDLFKTVTVEARHLSMTAEILKQQIDPQIQKLKRNLPLNHTIEYDGVVQESSDAQQALAKNMPLVLALIIILLIVQFNSFRRPLIIIATIPLGFIGAVSGLWIMQAPFGFMVSLGLYSLAGIIINNAIVLIDKIDINRESGMGMMEAIEQACHSRLRPICMTTITTVLGLLPLIISHDPLFYGLACVLAFGLAVGTLLTLCIVPCLYALFYKNEASTN</sequence>
<dbReference type="InterPro" id="IPR001036">
    <property type="entry name" value="Acrflvin-R"/>
</dbReference>
<dbReference type="EMBL" id="CP109965">
    <property type="protein sequence ID" value="WAJ69246.1"/>
    <property type="molecule type" value="Genomic_DNA"/>
</dbReference>
<dbReference type="PANTHER" id="PTHR32063:SF18">
    <property type="entry name" value="CATION EFFLUX SYSTEM PROTEIN"/>
    <property type="match status" value="1"/>
</dbReference>
<dbReference type="Pfam" id="PF00873">
    <property type="entry name" value="ACR_tran"/>
    <property type="match status" value="1"/>
</dbReference>
<feature type="transmembrane region" description="Helical" evidence="1">
    <location>
        <begin position="387"/>
        <end position="409"/>
    </location>
</feature>
<keyword evidence="1" id="KW-1133">Transmembrane helix</keyword>
<dbReference type="PANTHER" id="PTHR32063">
    <property type="match status" value="1"/>
</dbReference>
<feature type="transmembrane region" description="Helical" evidence="1">
    <location>
        <begin position="915"/>
        <end position="939"/>
    </location>
</feature>
<dbReference type="Gene3D" id="3.30.70.1430">
    <property type="entry name" value="Multidrug efflux transporter AcrB pore domain"/>
    <property type="match status" value="2"/>
</dbReference>
<feature type="transmembrane region" description="Helical" evidence="1">
    <location>
        <begin position="430"/>
        <end position="450"/>
    </location>
</feature>
<dbReference type="SUPFAM" id="SSF82866">
    <property type="entry name" value="Multidrug efflux transporter AcrB transmembrane domain"/>
    <property type="match status" value="2"/>
</dbReference>
<proteinExistence type="predicted"/>
<feature type="transmembrane region" description="Helical" evidence="1">
    <location>
        <begin position="986"/>
        <end position="1015"/>
    </location>
</feature>
<feature type="transmembrane region" description="Helical" evidence="1">
    <location>
        <begin position="889"/>
        <end position="909"/>
    </location>
</feature>
<feature type="transmembrane region" description="Helical" evidence="1">
    <location>
        <begin position="863"/>
        <end position="882"/>
    </location>
</feature>
<dbReference type="SUPFAM" id="SSF82693">
    <property type="entry name" value="Multidrug efflux transporter AcrB pore domain, PN1, PN2, PC1 and PC2 subdomains"/>
    <property type="match status" value="2"/>
</dbReference>
<evidence type="ECO:0000313" key="2">
    <source>
        <dbReference type="EMBL" id="WAJ69246.1"/>
    </source>
</evidence>
<dbReference type="RefSeq" id="WP_268073438.1">
    <property type="nucleotide sequence ID" value="NZ_CP109965.1"/>
</dbReference>
<keyword evidence="1" id="KW-0472">Membrane</keyword>